<name>A0A6J6PY63_9ZZZZ</name>
<organism evidence="4">
    <name type="scientific">freshwater metagenome</name>
    <dbReference type="NCBI Taxonomy" id="449393"/>
    <lineage>
        <taxon>unclassified sequences</taxon>
        <taxon>metagenomes</taxon>
        <taxon>ecological metagenomes</taxon>
    </lineage>
</organism>
<gene>
    <name evidence="3" type="ORF">UFOPK2166_00940</name>
    <name evidence="2" type="ORF">UFOPK2195_00253</name>
    <name evidence="4" type="ORF">UFOPK2657_00029</name>
    <name evidence="5" type="ORF">UFOPK2872_00653</name>
</gene>
<dbReference type="EMBL" id="CAEZZM010000064">
    <property type="protein sequence ID" value="CAB4763459.1"/>
    <property type="molecule type" value="Genomic_DNA"/>
</dbReference>
<dbReference type="InterPro" id="IPR029479">
    <property type="entry name" value="Nitroreductase"/>
</dbReference>
<reference evidence="4" key="1">
    <citation type="submission" date="2020-05" db="EMBL/GenBank/DDBJ databases">
        <authorList>
            <person name="Chiriac C."/>
            <person name="Salcher M."/>
            <person name="Ghai R."/>
            <person name="Kavagutti S V."/>
        </authorList>
    </citation>
    <scope>NUCLEOTIDE SEQUENCE</scope>
</reference>
<dbReference type="EMBL" id="CAEZWB010000129">
    <property type="protein sequence ID" value="CAB4653171.1"/>
    <property type="molecule type" value="Genomic_DNA"/>
</dbReference>
<evidence type="ECO:0000313" key="4">
    <source>
        <dbReference type="EMBL" id="CAB4701438.1"/>
    </source>
</evidence>
<dbReference type="PANTHER" id="PTHR23026:SF123">
    <property type="entry name" value="NAD(P)H NITROREDUCTASE RV3131-RELATED"/>
    <property type="match status" value="1"/>
</dbReference>
<dbReference type="InterPro" id="IPR000415">
    <property type="entry name" value="Nitroreductase-like"/>
</dbReference>
<evidence type="ECO:0000313" key="3">
    <source>
        <dbReference type="EMBL" id="CAB4653171.1"/>
    </source>
</evidence>
<accession>A0A6J6PY63</accession>
<dbReference type="EMBL" id="CAEZYG010000002">
    <property type="protein sequence ID" value="CAB4701438.1"/>
    <property type="molecule type" value="Genomic_DNA"/>
</dbReference>
<evidence type="ECO:0000313" key="2">
    <source>
        <dbReference type="EMBL" id="CAB4646822.1"/>
    </source>
</evidence>
<dbReference type="GO" id="GO:0016491">
    <property type="term" value="F:oxidoreductase activity"/>
    <property type="evidence" value="ECO:0007669"/>
    <property type="project" value="InterPro"/>
</dbReference>
<dbReference type="AlphaFoldDB" id="A0A6J6PY63"/>
<dbReference type="Gene3D" id="3.40.109.10">
    <property type="entry name" value="NADH Oxidase"/>
    <property type="match status" value="1"/>
</dbReference>
<proteinExistence type="predicted"/>
<protein>
    <submittedName>
        <fullName evidence="4">Unannotated protein</fullName>
    </submittedName>
</protein>
<evidence type="ECO:0000313" key="5">
    <source>
        <dbReference type="EMBL" id="CAB4763459.1"/>
    </source>
</evidence>
<dbReference type="InterPro" id="IPR050627">
    <property type="entry name" value="Nitroreductase/BluB"/>
</dbReference>
<dbReference type="PANTHER" id="PTHR23026">
    <property type="entry name" value="NADPH NITROREDUCTASE"/>
    <property type="match status" value="1"/>
</dbReference>
<dbReference type="SUPFAM" id="SSF55469">
    <property type="entry name" value="FMN-dependent nitroreductase-like"/>
    <property type="match status" value="1"/>
</dbReference>
<evidence type="ECO:0000259" key="1">
    <source>
        <dbReference type="Pfam" id="PF00881"/>
    </source>
</evidence>
<sequence>MQFADVVRSRRMTRAFSEQPVDQSVISSLVDLASRAPSAGKTQGWHLVVLQGNDVAKFWDDTLPASRRESFRFKKLLDAPIIALPFADPDAYVERYSLPDKKQTGLGSGVDAWPTPYWTIDTSFAVMTLLHAAHDVGLGALFFAVFNGENELRSRLEVPEHLQLLGAIAIGWPLAEESAAGASAQLPRKKPDEIIHHSKW</sequence>
<dbReference type="Pfam" id="PF00881">
    <property type="entry name" value="Nitroreductase"/>
    <property type="match status" value="1"/>
</dbReference>
<dbReference type="EMBL" id="CAEZWH010000027">
    <property type="protein sequence ID" value="CAB4646822.1"/>
    <property type="molecule type" value="Genomic_DNA"/>
</dbReference>
<feature type="domain" description="Nitroreductase" evidence="1">
    <location>
        <begin position="7"/>
        <end position="172"/>
    </location>
</feature>